<evidence type="ECO:0000313" key="1">
    <source>
        <dbReference type="EMBL" id="KAF2548447.1"/>
    </source>
</evidence>
<dbReference type="AlphaFoldDB" id="A0A8S9GWV5"/>
<accession>A0A8S9GWV5</accession>
<comment type="caution">
    <text evidence="1">The sequence shown here is derived from an EMBL/GenBank/DDBJ whole genome shotgun (WGS) entry which is preliminary data.</text>
</comment>
<name>A0A8S9GWV5_BRACR</name>
<proteinExistence type="predicted"/>
<organism evidence="1">
    <name type="scientific">Brassica cretica</name>
    <name type="common">Mustard</name>
    <dbReference type="NCBI Taxonomy" id="69181"/>
    <lineage>
        <taxon>Eukaryota</taxon>
        <taxon>Viridiplantae</taxon>
        <taxon>Streptophyta</taxon>
        <taxon>Embryophyta</taxon>
        <taxon>Tracheophyta</taxon>
        <taxon>Spermatophyta</taxon>
        <taxon>Magnoliopsida</taxon>
        <taxon>eudicotyledons</taxon>
        <taxon>Gunneridae</taxon>
        <taxon>Pentapetalae</taxon>
        <taxon>rosids</taxon>
        <taxon>malvids</taxon>
        <taxon>Brassicales</taxon>
        <taxon>Brassicaceae</taxon>
        <taxon>Brassiceae</taxon>
        <taxon>Brassica</taxon>
    </lineage>
</organism>
<sequence>MDFSVQDCGIPPKLALALKIWICGRFQICWNFLADGCSKVGGVSSLIVFISMTKKMNTLVSTRQNLTVTVGAL</sequence>
<protein>
    <submittedName>
        <fullName evidence="1">Uncharacterized protein</fullName>
    </submittedName>
</protein>
<dbReference type="EMBL" id="QGKY02001925">
    <property type="protein sequence ID" value="KAF2548447.1"/>
    <property type="molecule type" value="Genomic_DNA"/>
</dbReference>
<reference evidence="1" key="1">
    <citation type="submission" date="2019-12" db="EMBL/GenBank/DDBJ databases">
        <title>Genome sequencing and annotation of Brassica cretica.</title>
        <authorList>
            <person name="Studholme D.J."/>
            <person name="Sarris P.F."/>
        </authorList>
    </citation>
    <scope>NUCLEOTIDE SEQUENCE</scope>
    <source>
        <strain evidence="1">PFS-102/07</strain>
        <tissue evidence="1">Leaf</tissue>
    </source>
</reference>
<gene>
    <name evidence="1" type="ORF">F2Q70_00020952</name>
</gene>